<comment type="catalytic activity">
    <reaction evidence="1">
        <text>Endohydrolysis of (1-&gt;4)-alpha-D-glucosidic linkages in polysaccharides containing three or more (1-&gt;4)-alpha-linked D-glucose units.</text>
        <dbReference type="EC" id="3.2.1.1"/>
    </reaction>
</comment>
<dbReference type="Gene3D" id="2.40.30.140">
    <property type="match status" value="1"/>
</dbReference>
<dbReference type="GO" id="GO:0005975">
    <property type="term" value="P:carbohydrate metabolic process"/>
    <property type="evidence" value="ECO:0007669"/>
    <property type="project" value="InterPro"/>
</dbReference>
<evidence type="ECO:0000256" key="5">
    <source>
        <dbReference type="ARBA" id="ARBA00022723"/>
    </source>
</evidence>
<dbReference type="PRINTS" id="PR00110">
    <property type="entry name" value="ALPHAAMYLASE"/>
</dbReference>
<comment type="similarity">
    <text evidence="3 9">Belongs to the glycosyl hydrolase 13 family.</text>
</comment>
<evidence type="ECO:0000256" key="4">
    <source>
        <dbReference type="ARBA" id="ARBA00012595"/>
    </source>
</evidence>
<feature type="compositionally biased region" description="Basic and acidic residues" evidence="10">
    <location>
        <begin position="533"/>
        <end position="557"/>
    </location>
</feature>
<comment type="caution">
    <text evidence="12">The sequence shown here is derived from an EMBL/GenBank/DDBJ whole genome shotgun (WGS) entry which is preliminary data.</text>
</comment>
<dbReference type="Proteomes" id="UP000823405">
    <property type="component" value="Unassembled WGS sequence"/>
</dbReference>
<evidence type="ECO:0000256" key="8">
    <source>
        <dbReference type="ARBA" id="ARBA00023295"/>
    </source>
</evidence>
<dbReference type="OrthoDB" id="550577at2759"/>
<name>A0A9P6QV71_9FUNG</name>
<accession>A0A9P6QV71</accession>
<keyword evidence="7" id="KW-0119">Carbohydrate metabolism</keyword>
<dbReference type="PANTHER" id="PTHR43447">
    <property type="entry name" value="ALPHA-AMYLASE"/>
    <property type="match status" value="1"/>
</dbReference>
<feature type="compositionally biased region" description="Acidic residues" evidence="10">
    <location>
        <begin position="558"/>
        <end position="568"/>
    </location>
</feature>
<dbReference type="GO" id="GO:0005509">
    <property type="term" value="F:calcium ion binding"/>
    <property type="evidence" value="ECO:0007669"/>
    <property type="project" value="InterPro"/>
</dbReference>
<evidence type="ECO:0000256" key="10">
    <source>
        <dbReference type="SAM" id="MobiDB-lite"/>
    </source>
</evidence>
<organism evidence="12 13">
    <name type="scientific">Linnemannia gamsii</name>
    <dbReference type="NCBI Taxonomy" id="64522"/>
    <lineage>
        <taxon>Eukaryota</taxon>
        <taxon>Fungi</taxon>
        <taxon>Fungi incertae sedis</taxon>
        <taxon>Mucoromycota</taxon>
        <taxon>Mortierellomycotina</taxon>
        <taxon>Mortierellomycetes</taxon>
        <taxon>Mortierellales</taxon>
        <taxon>Mortierellaceae</taxon>
        <taxon>Linnemannia</taxon>
    </lineage>
</organism>
<dbReference type="Gene3D" id="2.60.40.1180">
    <property type="entry name" value="Golgi alpha-mannosidase II"/>
    <property type="match status" value="1"/>
</dbReference>
<keyword evidence="8" id="KW-0326">Glycosidase</keyword>
<dbReference type="EC" id="3.2.1.1" evidence="4"/>
<keyword evidence="6" id="KW-0378">Hydrolase</keyword>
<dbReference type="Pfam" id="PF00128">
    <property type="entry name" value="Alpha-amylase"/>
    <property type="match status" value="1"/>
</dbReference>
<evidence type="ECO:0000256" key="3">
    <source>
        <dbReference type="ARBA" id="ARBA00008061"/>
    </source>
</evidence>
<dbReference type="NCBIfam" id="NF006969">
    <property type="entry name" value="PRK09441.1-2"/>
    <property type="match status" value="1"/>
</dbReference>
<dbReference type="InterPro" id="IPR006046">
    <property type="entry name" value="Alpha_amylase"/>
</dbReference>
<dbReference type="Gene3D" id="3.20.20.80">
    <property type="entry name" value="Glycosidases"/>
    <property type="match status" value="1"/>
</dbReference>
<reference evidence="12" key="1">
    <citation type="journal article" date="2020" name="Fungal Divers.">
        <title>Resolving the Mortierellaceae phylogeny through synthesis of multi-gene phylogenetics and phylogenomics.</title>
        <authorList>
            <person name="Vandepol N."/>
            <person name="Liber J."/>
            <person name="Desiro A."/>
            <person name="Na H."/>
            <person name="Kennedy M."/>
            <person name="Barry K."/>
            <person name="Grigoriev I.V."/>
            <person name="Miller A.N."/>
            <person name="O'Donnell K."/>
            <person name="Stajich J.E."/>
            <person name="Bonito G."/>
        </authorList>
    </citation>
    <scope>NUCLEOTIDE SEQUENCE</scope>
    <source>
        <strain evidence="12">NVP60</strain>
    </source>
</reference>
<feature type="domain" description="Glycosyl hydrolase family 13 catalytic" evidence="11">
    <location>
        <begin position="10"/>
        <end position="402"/>
    </location>
</feature>
<dbReference type="InterPro" id="IPR013780">
    <property type="entry name" value="Glyco_hydro_b"/>
</dbReference>
<dbReference type="InterPro" id="IPR006047">
    <property type="entry name" value="GH13_cat_dom"/>
</dbReference>
<dbReference type="CDD" id="cd11318">
    <property type="entry name" value="AmyAc_bac_fung_AmyA"/>
    <property type="match status" value="1"/>
</dbReference>
<evidence type="ECO:0000313" key="13">
    <source>
        <dbReference type="Proteomes" id="UP000823405"/>
    </source>
</evidence>
<keyword evidence="5" id="KW-0479">Metal-binding</keyword>
<protein>
    <recommendedName>
        <fullName evidence="4">alpha-amylase</fullName>
        <ecNumber evidence="4">3.2.1.1</ecNumber>
    </recommendedName>
</protein>
<proteinExistence type="inferred from homology"/>
<evidence type="ECO:0000313" key="12">
    <source>
        <dbReference type="EMBL" id="KAG0295164.1"/>
    </source>
</evidence>
<evidence type="ECO:0000256" key="9">
    <source>
        <dbReference type="RuleBase" id="RU003615"/>
    </source>
</evidence>
<evidence type="ECO:0000256" key="1">
    <source>
        <dbReference type="ARBA" id="ARBA00000548"/>
    </source>
</evidence>
<gene>
    <name evidence="12" type="ORF">BGZ97_004893</name>
</gene>
<dbReference type="SUPFAM" id="SSF51011">
    <property type="entry name" value="Glycosyl hydrolase domain"/>
    <property type="match status" value="1"/>
</dbReference>
<dbReference type="AlphaFoldDB" id="A0A9P6QV71"/>
<dbReference type="InterPro" id="IPR013776">
    <property type="entry name" value="A-amylase_thermo"/>
</dbReference>
<evidence type="ECO:0000256" key="2">
    <source>
        <dbReference type="ARBA" id="ARBA00001913"/>
    </source>
</evidence>
<comment type="cofactor">
    <cofactor evidence="2">
        <name>Ca(2+)</name>
        <dbReference type="ChEBI" id="CHEBI:29108"/>
    </cofactor>
</comment>
<keyword evidence="13" id="KW-1185">Reference proteome</keyword>
<evidence type="ECO:0000256" key="7">
    <source>
        <dbReference type="ARBA" id="ARBA00023277"/>
    </source>
</evidence>
<evidence type="ECO:0000256" key="6">
    <source>
        <dbReference type="ARBA" id="ARBA00022801"/>
    </source>
</evidence>
<feature type="compositionally biased region" description="Basic and acidic residues" evidence="10">
    <location>
        <begin position="511"/>
        <end position="526"/>
    </location>
</feature>
<dbReference type="EMBL" id="JAAAIN010002260">
    <property type="protein sequence ID" value="KAG0295164.1"/>
    <property type="molecule type" value="Genomic_DNA"/>
</dbReference>
<dbReference type="SUPFAM" id="SSF51445">
    <property type="entry name" value="(Trans)glycosidases"/>
    <property type="match status" value="1"/>
</dbReference>
<dbReference type="GO" id="GO:0004556">
    <property type="term" value="F:alpha-amylase activity"/>
    <property type="evidence" value="ECO:0007669"/>
    <property type="project" value="UniProtKB-EC"/>
</dbReference>
<dbReference type="SMART" id="SM00642">
    <property type="entry name" value="Aamy"/>
    <property type="match status" value="1"/>
</dbReference>
<sequence>MANDKQHENITMFQFFEWYTPTDHMHWIRLKEQASLLSSLGLSAIWVPPPTKGSSPNDVGYGVYDLWDMGEFDQKGTVPTKYGTKDQLKEAIDECHKHGIKVYFDAVLNHKAAGDETEVFKAVAVAEDDRTQEIEDPHKITAYTKFNFPGRKGKYSDFQWSHHHFSGTDWDAKEQRSAVFKIKGANKGFAQDVDDEHGNFDYLMCNNIDYDHPDVVAETERWAQWCIDEFKIDGFRIDAMKHISAGFIAHLLSYIRGQLNRPKFFCVGEYWKQDLNDVDIHLENNGHIHLFDVPLHFNFKRAGEDGPSFDMRTIFDGTLVQSSPEAAVTFIDNHDTQPYQALESFVPAWFKPLAAALICLRFDGYPCLFYGDFYGIEPKSPSEPETGFPGRKEMFSRMLLARKLFAYGAQDDYFDHPNCIAWIRHGDEYHPGGLAVIMSNSNAKGHKRLNIGKHRAGEVWVDMMGYWKDPVVIKEDGSVKVYCHSGSVSLWVPKEEGKSWIICEESSSPEEAERHGSEEQYVRDHADDDDSEEEKKEEEFEAKHPDLPKSLDTWDHLLEDDDDDQALR</sequence>
<feature type="region of interest" description="Disordered" evidence="10">
    <location>
        <begin position="505"/>
        <end position="568"/>
    </location>
</feature>
<dbReference type="NCBIfam" id="NF006968">
    <property type="entry name" value="PRK09441.1-1"/>
    <property type="match status" value="1"/>
</dbReference>
<dbReference type="PIRSF" id="PIRSF001021">
    <property type="entry name" value="Alph-amls_thrmst"/>
    <property type="match status" value="1"/>
</dbReference>
<dbReference type="InterPro" id="IPR017853">
    <property type="entry name" value="GH"/>
</dbReference>
<evidence type="ECO:0000259" key="11">
    <source>
        <dbReference type="SMART" id="SM00642"/>
    </source>
</evidence>